<dbReference type="Proteomes" id="UP000184092">
    <property type="component" value="Unassembled WGS sequence"/>
</dbReference>
<reference evidence="2" key="1">
    <citation type="submission" date="2016-11" db="EMBL/GenBank/DDBJ databases">
        <authorList>
            <person name="Varghese N."/>
            <person name="Submissions S."/>
        </authorList>
    </citation>
    <scope>NUCLEOTIDE SEQUENCE [LARGE SCALE GENOMIC DNA]</scope>
    <source>
        <strain evidence="2">CGMCC 1.2749</strain>
    </source>
</reference>
<organism evidence="1 2">
    <name type="scientific">Flavobacterium xinjiangense</name>
    <dbReference type="NCBI Taxonomy" id="178356"/>
    <lineage>
        <taxon>Bacteria</taxon>
        <taxon>Pseudomonadati</taxon>
        <taxon>Bacteroidota</taxon>
        <taxon>Flavobacteriia</taxon>
        <taxon>Flavobacteriales</taxon>
        <taxon>Flavobacteriaceae</taxon>
        <taxon>Flavobacterium</taxon>
    </lineage>
</organism>
<evidence type="ECO:0008006" key="3">
    <source>
        <dbReference type="Google" id="ProtNLM"/>
    </source>
</evidence>
<dbReference type="OrthoDB" id="100386at2"/>
<dbReference type="AlphaFoldDB" id="A0A1M7E0H7"/>
<dbReference type="NCBIfam" id="NF047389">
    <property type="entry name" value="ATPase_Sll1717"/>
    <property type="match status" value="1"/>
</dbReference>
<sequence>MRIFEKFTTKEISKLRKDTSNFFIGSPEAEAESTMNSKVQLDVVFEDFLNVLGKLQNEKFIISGRKGSGKSAIAEKIYSISRDNAEYFCDFIKKGDIDIEKITQLTSESDNLISQELLIEWIILTKLINQLISNEGISNQKEIQDLKIFLKKNSGFIDIKSNQIEEVIQNKGWEINVDYFKRFLSAKFGNRYDIKSGKAPFYKLLPHLKATVKELFLNTQNRDNHYILIFDDLDIGFNSKSENNIQTLLNLLRIVKDYNISFFGKEGISAKIILLLRDDISRFLLNEDADTAKLFSSYEILLNWYQHSSVYKNEDELAIKQFINKRIKLNFENNEFDFDKERPWESLIASDESYTYTSFKYVIDHTLIRPRDLILFFKPLSELKLPIPINKNDVNVLLGKYSVEFVKELRNELSAHYSSKDINSIFDTFNTCISEAVTFGYFENELKKHGFSENANELLELLFDLSIIGNISIQLKTYFKHWEQDDEIFTFNKSHNIILHFTLRNYCQRKR</sequence>
<dbReference type="EMBL" id="FRCL01000001">
    <property type="protein sequence ID" value="SHL85242.1"/>
    <property type="molecule type" value="Genomic_DNA"/>
</dbReference>
<dbReference type="SUPFAM" id="SSF52540">
    <property type="entry name" value="P-loop containing nucleoside triphosphate hydrolases"/>
    <property type="match status" value="1"/>
</dbReference>
<proteinExistence type="predicted"/>
<accession>A0A1M7E0H7</accession>
<protein>
    <recommendedName>
        <fullName evidence="3">KAP family P-loop domain-containing protein</fullName>
    </recommendedName>
</protein>
<keyword evidence="2" id="KW-1185">Reference proteome</keyword>
<dbReference type="RefSeq" id="WP_073204218.1">
    <property type="nucleotide sequence ID" value="NZ_FRCL01000001.1"/>
</dbReference>
<evidence type="ECO:0000313" key="1">
    <source>
        <dbReference type="EMBL" id="SHL85242.1"/>
    </source>
</evidence>
<name>A0A1M7E0H7_9FLAO</name>
<dbReference type="STRING" id="178356.SAMN05216269_101300"/>
<gene>
    <name evidence="1" type="ORF">SAMN05216269_101300</name>
</gene>
<dbReference type="InterPro" id="IPR027417">
    <property type="entry name" value="P-loop_NTPase"/>
</dbReference>
<dbReference type="InterPro" id="IPR059206">
    <property type="entry name" value="Sll1717-like"/>
</dbReference>
<evidence type="ECO:0000313" key="2">
    <source>
        <dbReference type="Proteomes" id="UP000184092"/>
    </source>
</evidence>